<organism evidence="1">
    <name type="scientific">Rhizophora mucronata</name>
    <name type="common">Asiatic mangrove</name>
    <dbReference type="NCBI Taxonomy" id="61149"/>
    <lineage>
        <taxon>Eukaryota</taxon>
        <taxon>Viridiplantae</taxon>
        <taxon>Streptophyta</taxon>
        <taxon>Embryophyta</taxon>
        <taxon>Tracheophyta</taxon>
        <taxon>Spermatophyta</taxon>
        <taxon>Magnoliopsida</taxon>
        <taxon>eudicotyledons</taxon>
        <taxon>Gunneridae</taxon>
        <taxon>Pentapetalae</taxon>
        <taxon>rosids</taxon>
        <taxon>fabids</taxon>
        <taxon>Malpighiales</taxon>
        <taxon>Rhizophoraceae</taxon>
        <taxon>Rhizophora</taxon>
    </lineage>
</organism>
<proteinExistence type="predicted"/>
<evidence type="ECO:0000313" key="1">
    <source>
        <dbReference type="EMBL" id="MBX17762.1"/>
    </source>
</evidence>
<name>A0A2P2LIG7_RHIMU</name>
<dbReference type="EMBL" id="GGEC01037278">
    <property type="protein sequence ID" value="MBX17762.1"/>
    <property type="molecule type" value="Transcribed_RNA"/>
</dbReference>
<protein>
    <submittedName>
        <fullName evidence="1">Uncharacterized protein</fullName>
    </submittedName>
</protein>
<sequence>MLVSRNLHTTSPKHIYFFNTNLKYPISRSSRKTTAGSMSEISDLHSKSKRTVIVYYFSFSTT</sequence>
<accession>A0A2P2LIG7</accession>
<dbReference type="EMBL" id="GGEC01037272">
    <property type="protein sequence ID" value="MBX17756.1"/>
    <property type="molecule type" value="Transcribed_RNA"/>
</dbReference>
<dbReference type="AlphaFoldDB" id="A0A2P2LIG7"/>
<reference evidence="1" key="1">
    <citation type="submission" date="2018-02" db="EMBL/GenBank/DDBJ databases">
        <title>Rhizophora mucronata_Transcriptome.</title>
        <authorList>
            <person name="Meera S.P."/>
            <person name="Sreeshan A."/>
            <person name="Augustine A."/>
        </authorList>
    </citation>
    <scope>NUCLEOTIDE SEQUENCE</scope>
    <source>
        <tissue evidence="1">Leaf</tissue>
    </source>
</reference>